<reference evidence="4 5" key="1">
    <citation type="submission" date="2016-02" db="EMBL/GenBank/DDBJ databases">
        <title>Genome analysis of coral dinoflagellate symbionts highlights evolutionary adaptations to a symbiotic lifestyle.</title>
        <authorList>
            <person name="Aranda M."/>
            <person name="Li Y."/>
            <person name="Liew Y.J."/>
            <person name="Baumgarten S."/>
            <person name="Simakov O."/>
            <person name="Wilson M."/>
            <person name="Piel J."/>
            <person name="Ashoor H."/>
            <person name="Bougouffa S."/>
            <person name="Bajic V.B."/>
            <person name="Ryu T."/>
            <person name="Ravasi T."/>
            <person name="Bayer T."/>
            <person name="Micklem G."/>
            <person name="Kim H."/>
            <person name="Bhak J."/>
            <person name="Lajeunesse T.C."/>
            <person name="Voolstra C.R."/>
        </authorList>
    </citation>
    <scope>NUCLEOTIDE SEQUENCE [LARGE SCALE GENOMIC DNA]</scope>
    <source>
        <strain evidence="4 5">CCMP2467</strain>
    </source>
</reference>
<evidence type="ECO:0000313" key="4">
    <source>
        <dbReference type="EMBL" id="OLQ02483.1"/>
    </source>
</evidence>
<comment type="subcellular location">
    <subcellularLocation>
        <location evidence="1">Endomembrane system</location>
    </subcellularLocation>
</comment>
<dbReference type="GO" id="GO:0032511">
    <property type="term" value="P:late endosome to vacuole transport via multivesicular body sorting pathway"/>
    <property type="evidence" value="ECO:0007669"/>
    <property type="project" value="InterPro"/>
</dbReference>
<proteinExistence type="predicted"/>
<dbReference type="Gene3D" id="1.25.40.270">
    <property type="entry name" value="Vacuolar protein sorting-associated protein vta1"/>
    <property type="match status" value="1"/>
</dbReference>
<dbReference type="Pfam" id="PF04652">
    <property type="entry name" value="Vta1"/>
    <property type="match status" value="1"/>
</dbReference>
<feature type="domain" description="Vta1/callose synthase N-terminal" evidence="3">
    <location>
        <begin position="477"/>
        <end position="583"/>
    </location>
</feature>
<evidence type="ECO:0000256" key="2">
    <source>
        <dbReference type="ARBA" id="ARBA00023136"/>
    </source>
</evidence>
<accession>A0A1Q9E508</accession>
<dbReference type="EMBL" id="LSRX01000263">
    <property type="protein sequence ID" value="OLQ02483.1"/>
    <property type="molecule type" value="Genomic_DNA"/>
</dbReference>
<dbReference type="PANTHER" id="PTHR46009:SF1">
    <property type="entry name" value="VACUOLAR PROTEIN SORTING-ASSOCIATED PROTEIN VTA1 HOMOLOG"/>
    <property type="match status" value="1"/>
</dbReference>
<dbReference type="InterPro" id="IPR039431">
    <property type="entry name" value="Vta1/CALS_N"/>
</dbReference>
<organism evidence="4 5">
    <name type="scientific">Symbiodinium microadriaticum</name>
    <name type="common">Dinoflagellate</name>
    <name type="synonym">Zooxanthella microadriatica</name>
    <dbReference type="NCBI Taxonomy" id="2951"/>
    <lineage>
        <taxon>Eukaryota</taxon>
        <taxon>Sar</taxon>
        <taxon>Alveolata</taxon>
        <taxon>Dinophyceae</taxon>
        <taxon>Suessiales</taxon>
        <taxon>Symbiodiniaceae</taxon>
        <taxon>Symbiodinium</taxon>
    </lineage>
</organism>
<dbReference type="Proteomes" id="UP000186817">
    <property type="component" value="Unassembled WGS sequence"/>
</dbReference>
<gene>
    <name evidence="4" type="primary">vta1</name>
    <name evidence="4" type="ORF">AK812_SmicGene14659</name>
</gene>
<sequence length="812" mass="89896">MSDPSAWSGRIGVLNAELSLFSLSLSRGDRDHAAGYRDYASLKLRALPLRVLIGSRWPLFALLTSKRLRWYAPAEGSPDLTNDTVINCEHLAEPALNWHGYLDAFRPDAVKDWYNATIRYVMSWQMTQIPQELYKECPLGFITTMLIKAITCATTESSCFDSFAGKAESFLKSSPHMLDLLAHSRWPLATLLNFLATTARHQYFLDFTEDELSGNLSPLILSQSTTFVAAMGNWLGSLHKESSQSFRDLVAVLPKLGPAWEEAPNLVYITMIYGAKFNRYMRRFCARARSVGLVGERLLIFTLDQEAFELCLVENGQRCIRGTPSIMNKFTLPLMCAHLGLDTVWIDLDVFLMVDPTPALLEHAERGPYDLLVSGSFEADCICNGIVYFRSTRVVVDWLLSVLVWMYHHPYEHDQKTFSAFLNYTERVSKDDLDLPQIPLWDTLDPINQFVTPDTFEGNGWTGDLENIVIYHFLNGEASGEEKNLLLAELQKAEDVKKSLNISSSDGQGTVESFALRVFDAADASDRSARDKTGQAAAVSKLYAAALFLDVCAQFHDGELPPDLAEKARYARFRVVQIREGLKQGIPSYPNDPGAASGSLGEESETAVAGPSAAYAASPAAPAAPCPPVAQCPSPMPAGFAPQGTGPVRDKAREQLELASSALDFRDVATARKYPFVERSEKRDHEAKRRMRQYGHFTDAGGAAPGKCEGESCRSGKVSLMELFYGQEEELYTTAMPAYENEAIRKALLSARKAERSTKLLGRPCGPMVGWDWKNEGAAKLSPELVEAKLQRAREQTATIQLHAAEDAAEAS</sequence>
<protein>
    <submittedName>
        <fullName evidence="4">Vacuolar protein sorting-associated protein VTA1-like</fullName>
    </submittedName>
</protein>
<keyword evidence="2" id="KW-0472">Membrane</keyword>
<dbReference type="OMA" id="MIYGAKF"/>
<name>A0A1Q9E508_SYMMI</name>
<keyword evidence="5" id="KW-1185">Reference proteome</keyword>
<dbReference type="GO" id="GO:0005771">
    <property type="term" value="C:multivesicular body"/>
    <property type="evidence" value="ECO:0007669"/>
    <property type="project" value="TreeGrafter"/>
</dbReference>
<dbReference type="InterPro" id="IPR023175">
    <property type="entry name" value="Vta1/CALS_N_sf"/>
</dbReference>
<comment type="caution">
    <text evidence="4">The sequence shown here is derived from an EMBL/GenBank/DDBJ whole genome shotgun (WGS) entry which is preliminary data.</text>
</comment>
<dbReference type="AlphaFoldDB" id="A0A1Q9E508"/>
<dbReference type="OrthoDB" id="391137at2759"/>
<evidence type="ECO:0000256" key="1">
    <source>
        <dbReference type="ARBA" id="ARBA00004308"/>
    </source>
</evidence>
<evidence type="ECO:0000259" key="3">
    <source>
        <dbReference type="Pfam" id="PF04652"/>
    </source>
</evidence>
<evidence type="ECO:0000313" key="5">
    <source>
        <dbReference type="Proteomes" id="UP000186817"/>
    </source>
</evidence>
<dbReference type="InterPro" id="IPR044538">
    <property type="entry name" value="Vta1-like"/>
</dbReference>
<dbReference type="PANTHER" id="PTHR46009">
    <property type="entry name" value="VACUOLAR PROTEIN SORTING-ASSOCIATED PROTEIN VTA1 HOMOLOG"/>
    <property type="match status" value="1"/>
</dbReference>